<reference evidence="1" key="2">
    <citation type="journal article" date="2015" name="Fish Shellfish Immunol.">
        <title>Early steps in the European eel (Anguilla anguilla)-Vibrio vulnificus interaction in the gills: Role of the RtxA13 toxin.</title>
        <authorList>
            <person name="Callol A."/>
            <person name="Pajuelo D."/>
            <person name="Ebbesson L."/>
            <person name="Teles M."/>
            <person name="MacKenzie S."/>
            <person name="Amaro C."/>
        </authorList>
    </citation>
    <scope>NUCLEOTIDE SEQUENCE</scope>
</reference>
<reference evidence="1" key="1">
    <citation type="submission" date="2014-11" db="EMBL/GenBank/DDBJ databases">
        <authorList>
            <person name="Amaro Gonzalez C."/>
        </authorList>
    </citation>
    <scope>NUCLEOTIDE SEQUENCE</scope>
</reference>
<evidence type="ECO:0000313" key="1">
    <source>
        <dbReference type="EMBL" id="JAH89360.1"/>
    </source>
</evidence>
<dbReference type="AlphaFoldDB" id="A0A0E9WIH6"/>
<accession>A0A0E9WIH6</accession>
<protein>
    <submittedName>
        <fullName evidence="1">Uncharacterized protein</fullName>
    </submittedName>
</protein>
<organism evidence="1">
    <name type="scientific">Anguilla anguilla</name>
    <name type="common">European freshwater eel</name>
    <name type="synonym">Muraena anguilla</name>
    <dbReference type="NCBI Taxonomy" id="7936"/>
    <lineage>
        <taxon>Eukaryota</taxon>
        <taxon>Metazoa</taxon>
        <taxon>Chordata</taxon>
        <taxon>Craniata</taxon>
        <taxon>Vertebrata</taxon>
        <taxon>Euteleostomi</taxon>
        <taxon>Actinopterygii</taxon>
        <taxon>Neopterygii</taxon>
        <taxon>Teleostei</taxon>
        <taxon>Anguilliformes</taxon>
        <taxon>Anguillidae</taxon>
        <taxon>Anguilla</taxon>
    </lineage>
</organism>
<sequence length="30" mass="3371">MSECMFLVLKDCTIGSCQTFLFANARRTAI</sequence>
<proteinExistence type="predicted"/>
<dbReference type="EMBL" id="GBXM01019217">
    <property type="protein sequence ID" value="JAH89360.1"/>
    <property type="molecule type" value="Transcribed_RNA"/>
</dbReference>
<name>A0A0E9WIH6_ANGAN</name>